<dbReference type="Pfam" id="PF09339">
    <property type="entry name" value="HTH_IclR"/>
    <property type="match status" value="1"/>
</dbReference>
<evidence type="ECO:0000256" key="3">
    <source>
        <dbReference type="ARBA" id="ARBA00023163"/>
    </source>
</evidence>
<dbReference type="InterPro" id="IPR014757">
    <property type="entry name" value="Tscrpt_reg_IclR_C"/>
</dbReference>
<dbReference type="Proteomes" id="UP000194151">
    <property type="component" value="Chromosome"/>
</dbReference>
<keyword evidence="2" id="KW-0238">DNA-binding</keyword>
<keyword evidence="7" id="KW-1185">Reference proteome</keyword>
<name>A0A1W6YHB4_9BORD</name>
<dbReference type="GO" id="GO:0003700">
    <property type="term" value="F:DNA-binding transcription factor activity"/>
    <property type="evidence" value="ECO:0007669"/>
    <property type="project" value="TreeGrafter"/>
</dbReference>
<dbReference type="KEGG" id="bgv:CAL12_06015"/>
<evidence type="ECO:0000256" key="2">
    <source>
        <dbReference type="ARBA" id="ARBA00023125"/>
    </source>
</evidence>
<dbReference type="PROSITE" id="PS51077">
    <property type="entry name" value="HTH_ICLR"/>
    <property type="match status" value="1"/>
</dbReference>
<dbReference type="PROSITE" id="PS51078">
    <property type="entry name" value="ICLR_ED"/>
    <property type="match status" value="1"/>
</dbReference>
<dbReference type="Gene3D" id="3.30.450.40">
    <property type="match status" value="1"/>
</dbReference>
<protein>
    <recommendedName>
        <fullName evidence="8">IclR family transcriptional regulator</fullName>
    </recommendedName>
</protein>
<feature type="domain" description="IclR-ED" evidence="5">
    <location>
        <begin position="69"/>
        <end position="254"/>
    </location>
</feature>
<evidence type="ECO:0000259" key="4">
    <source>
        <dbReference type="PROSITE" id="PS51077"/>
    </source>
</evidence>
<dbReference type="Gene3D" id="1.10.10.10">
    <property type="entry name" value="Winged helix-like DNA-binding domain superfamily/Winged helix DNA-binding domain"/>
    <property type="match status" value="1"/>
</dbReference>
<evidence type="ECO:0000259" key="5">
    <source>
        <dbReference type="PROSITE" id="PS51078"/>
    </source>
</evidence>
<dbReference type="STRING" id="1416806.CAL12_06015"/>
<dbReference type="GO" id="GO:0003677">
    <property type="term" value="F:DNA binding"/>
    <property type="evidence" value="ECO:0007669"/>
    <property type="project" value="UniProtKB-KW"/>
</dbReference>
<dbReference type="EMBL" id="CP021108">
    <property type="protein sequence ID" value="ARP80432.1"/>
    <property type="molecule type" value="Genomic_DNA"/>
</dbReference>
<evidence type="ECO:0000313" key="7">
    <source>
        <dbReference type="Proteomes" id="UP000194151"/>
    </source>
</evidence>
<dbReference type="InterPro" id="IPR036390">
    <property type="entry name" value="WH_DNA-bd_sf"/>
</dbReference>
<dbReference type="InterPro" id="IPR005471">
    <property type="entry name" value="Tscrpt_reg_IclR_N"/>
</dbReference>
<organism evidence="6 7">
    <name type="scientific">Bordetella genomosp. 8</name>
    <dbReference type="NCBI Taxonomy" id="1416806"/>
    <lineage>
        <taxon>Bacteria</taxon>
        <taxon>Pseudomonadati</taxon>
        <taxon>Pseudomonadota</taxon>
        <taxon>Betaproteobacteria</taxon>
        <taxon>Burkholderiales</taxon>
        <taxon>Alcaligenaceae</taxon>
        <taxon>Bordetella</taxon>
    </lineage>
</organism>
<evidence type="ECO:0008006" key="8">
    <source>
        <dbReference type="Google" id="ProtNLM"/>
    </source>
</evidence>
<dbReference type="RefSeq" id="WP_086063663.1">
    <property type="nucleotide sequence ID" value="NZ_CP021108.1"/>
</dbReference>
<dbReference type="SMART" id="SM00346">
    <property type="entry name" value="HTH_ICLR"/>
    <property type="match status" value="1"/>
</dbReference>
<dbReference type="PANTHER" id="PTHR30136:SF24">
    <property type="entry name" value="HTH-TYPE TRANSCRIPTIONAL REPRESSOR ALLR"/>
    <property type="match status" value="1"/>
</dbReference>
<dbReference type="SUPFAM" id="SSF46785">
    <property type="entry name" value="Winged helix' DNA-binding domain"/>
    <property type="match status" value="1"/>
</dbReference>
<proteinExistence type="predicted"/>
<dbReference type="GO" id="GO:0045892">
    <property type="term" value="P:negative regulation of DNA-templated transcription"/>
    <property type="evidence" value="ECO:0007669"/>
    <property type="project" value="TreeGrafter"/>
</dbReference>
<dbReference type="InterPro" id="IPR050707">
    <property type="entry name" value="HTH_MetabolicPath_Reg"/>
</dbReference>
<feature type="domain" description="HTH iclR-type" evidence="4">
    <location>
        <begin position="6"/>
        <end position="68"/>
    </location>
</feature>
<dbReference type="InterPro" id="IPR036388">
    <property type="entry name" value="WH-like_DNA-bd_sf"/>
</dbReference>
<evidence type="ECO:0000256" key="1">
    <source>
        <dbReference type="ARBA" id="ARBA00023015"/>
    </source>
</evidence>
<dbReference type="AlphaFoldDB" id="A0A1W6YHB4"/>
<gene>
    <name evidence="6" type="ORF">CAL12_06015</name>
</gene>
<dbReference type="SUPFAM" id="SSF55781">
    <property type="entry name" value="GAF domain-like"/>
    <property type="match status" value="1"/>
</dbReference>
<evidence type="ECO:0000313" key="6">
    <source>
        <dbReference type="EMBL" id="ARP80432.1"/>
    </source>
</evidence>
<reference evidence="6 7" key="1">
    <citation type="submission" date="2017-05" db="EMBL/GenBank/DDBJ databases">
        <title>Complete and WGS of Bordetella genogroups.</title>
        <authorList>
            <person name="Spilker T."/>
            <person name="LiPuma J."/>
        </authorList>
    </citation>
    <scope>NUCLEOTIDE SEQUENCE [LARGE SCALE GENOMIC DNA]</scope>
    <source>
        <strain evidence="6 7">AU19157</strain>
    </source>
</reference>
<dbReference type="PANTHER" id="PTHR30136">
    <property type="entry name" value="HELIX-TURN-HELIX TRANSCRIPTIONAL REGULATOR, ICLR FAMILY"/>
    <property type="match status" value="1"/>
</dbReference>
<keyword evidence="1" id="KW-0805">Transcription regulation</keyword>
<sequence>MSEEAHSTLLRSVRVLFGLAEAGRPITVTRLASVLDLPASTTHRILNVLRQADYVTQDEETGAYSPGPAFLRVATVMVASSSFPASVNDALRLLVDGSGESAFYGAYLEQVSRMRFIANLHSHHAIQYVMRTDQTYSVLWGASGRSIASQLPEPTLRMIYDREKAGGEGVAALPDWDTFVEWMREARAAGYSISDGQRYEGSHAIAAPVFGASGAVIGCVGISMPLARKDPQKTARCIELVNACAIQLSRAARSTGTRQEDRTAFTLP</sequence>
<dbReference type="InterPro" id="IPR029016">
    <property type="entry name" value="GAF-like_dom_sf"/>
</dbReference>
<accession>A0A1W6YHB4</accession>
<keyword evidence="3" id="KW-0804">Transcription</keyword>
<dbReference type="OrthoDB" id="8721254at2"/>
<dbReference type="Pfam" id="PF01614">
    <property type="entry name" value="IclR_C"/>
    <property type="match status" value="1"/>
</dbReference>